<reference evidence="3 4" key="1">
    <citation type="submission" date="2019-05" db="EMBL/GenBank/DDBJ databases">
        <title>Genome sequencing of F202Z8.</title>
        <authorList>
            <person name="Kwon Y.M."/>
        </authorList>
    </citation>
    <scope>NUCLEOTIDE SEQUENCE [LARGE SCALE GENOMIC DNA]</scope>
    <source>
        <strain evidence="3 4">F202Z8</strain>
    </source>
</reference>
<evidence type="ECO:0000256" key="1">
    <source>
        <dbReference type="SAM" id="SignalP"/>
    </source>
</evidence>
<dbReference type="OrthoDB" id="9807812at2"/>
<dbReference type="AlphaFoldDB" id="A0A5B7SWS7"/>
<dbReference type="Proteomes" id="UP000310017">
    <property type="component" value="Chromosome"/>
</dbReference>
<dbReference type="EMBL" id="CP040710">
    <property type="protein sequence ID" value="QCX01174.1"/>
    <property type="molecule type" value="Genomic_DNA"/>
</dbReference>
<dbReference type="Pfam" id="PF00581">
    <property type="entry name" value="Rhodanese"/>
    <property type="match status" value="1"/>
</dbReference>
<dbReference type="PROSITE" id="PS50206">
    <property type="entry name" value="RHODANESE_3"/>
    <property type="match status" value="1"/>
</dbReference>
<evidence type="ECO:0000313" key="3">
    <source>
        <dbReference type="EMBL" id="QCX01174.1"/>
    </source>
</evidence>
<dbReference type="KEGG" id="asag:FGM00_14035"/>
<dbReference type="Gene3D" id="3.40.250.10">
    <property type="entry name" value="Rhodanese-like domain"/>
    <property type="match status" value="1"/>
</dbReference>
<keyword evidence="4" id="KW-1185">Reference proteome</keyword>
<name>A0A5B7SWS7_9FLAO</name>
<proteinExistence type="predicted"/>
<keyword evidence="1" id="KW-0732">Signal</keyword>
<evidence type="ECO:0000313" key="4">
    <source>
        <dbReference type="Proteomes" id="UP000310017"/>
    </source>
</evidence>
<organism evidence="3 4">
    <name type="scientific">Aggregatimonas sangjinii</name>
    <dbReference type="NCBI Taxonomy" id="2583587"/>
    <lineage>
        <taxon>Bacteria</taxon>
        <taxon>Pseudomonadati</taxon>
        <taxon>Bacteroidota</taxon>
        <taxon>Flavobacteriia</taxon>
        <taxon>Flavobacteriales</taxon>
        <taxon>Flavobacteriaceae</taxon>
        <taxon>Aggregatimonas</taxon>
    </lineage>
</organism>
<accession>A0A5B7SWS7</accession>
<sequence>MKQMTLYLTLLFIAGNSVNAQKTNSPEVDYNGFLDITQELVEYRESRLIDIESFNSYSQESNTIILDTRSKKAFDEIHLKGAIHLNFSDFTKVSLERVISDKNTRILIYCNNNFDSPLEALMSKSRPLALNIPTFINLYGYGYKNIYELDAYLDQEDSQIQFAGTEVINN</sequence>
<evidence type="ECO:0000259" key="2">
    <source>
        <dbReference type="PROSITE" id="PS50206"/>
    </source>
</evidence>
<dbReference type="InterPro" id="IPR036873">
    <property type="entry name" value="Rhodanese-like_dom_sf"/>
</dbReference>
<feature type="signal peptide" evidence="1">
    <location>
        <begin position="1"/>
        <end position="20"/>
    </location>
</feature>
<gene>
    <name evidence="3" type="ORF">FGM00_14035</name>
</gene>
<dbReference type="CDD" id="cd00158">
    <property type="entry name" value="RHOD"/>
    <property type="match status" value="1"/>
</dbReference>
<dbReference type="SUPFAM" id="SSF52821">
    <property type="entry name" value="Rhodanese/Cell cycle control phosphatase"/>
    <property type="match status" value="1"/>
</dbReference>
<protein>
    <submittedName>
        <fullName evidence="3">Rhodanese-like domain-containing protein</fullName>
    </submittedName>
</protein>
<dbReference type="InterPro" id="IPR001763">
    <property type="entry name" value="Rhodanese-like_dom"/>
</dbReference>
<dbReference type="RefSeq" id="WP_138853513.1">
    <property type="nucleotide sequence ID" value="NZ_CP040710.1"/>
</dbReference>
<feature type="domain" description="Rhodanese" evidence="2">
    <location>
        <begin position="59"/>
        <end position="161"/>
    </location>
</feature>
<feature type="chain" id="PRO_5022798855" evidence="1">
    <location>
        <begin position="21"/>
        <end position="170"/>
    </location>
</feature>